<dbReference type="PANTHER" id="PTHR14209:SF19">
    <property type="entry name" value="ISOAMYL ACETATE-HYDROLYZING ESTERASE 1 HOMOLOG"/>
    <property type="match status" value="1"/>
</dbReference>
<evidence type="ECO:0000259" key="1">
    <source>
        <dbReference type="Pfam" id="PF13472"/>
    </source>
</evidence>
<reference evidence="3" key="1">
    <citation type="submission" date="2016-05" db="EMBL/GenBank/DDBJ databases">
        <title>Comparative genomics of biotechnologically important yeasts.</title>
        <authorList>
            <consortium name="DOE Joint Genome Institute"/>
            <person name="Riley R."/>
            <person name="Haridas S."/>
            <person name="Wolfe K.H."/>
            <person name="Lopes M.R."/>
            <person name="Hittinger C.T."/>
            <person name="Goker M."/>
            <person name="Salamov A."/>
            <person name="Wisecaver J."/>
            <person name="Long T.M."/>
            <person name="Aerts A.L."/>
            <person name="Barry K."/>
            <person name="Choi C."/>
            <person name="Clum A."/>
            <person name="Coughlan A.Y."/>
            <person name="Deshpande S."/>
            <person name="Douglass A.P."/>
            <person name="Hanson S.J."/>
            <person name="Klenk H.-P."/>
            <person name="Labutti K."/>
            <person name="Lapidus A."/>
            <person name="Lindquist E."/>
            <person name="Lipzen A."/>
            <person name="Meier-Kolthoff J.P."/>
            <person name="Ohm R.A."/>
            <person name="Otillar R.P."/>
            <person name="Pangilinan J."/>
            <person name="Peng Y."/>
            <person name="Rokas A."/>
            <person name="Rosa C.A."/>
            <person name="Scheuner C."/>
            <person name="Sibirny A.A."/>
            <person name="Slot J.C."/>
            <person name="Stielow J.B."/>
            <person name="Sun H."/>
            <person name="Kurtzman C.P."/>
            <person name="Blackwell M."/>
            <person name="Grigoriev I.V."/>
            <person name="Jeffries T.W."/>
        </authorList>
    </citation>
    <scope>NUCLEOTIDE SEQUENCE [LARGE SCALE GENOMIC DNA]</scope>
    <source>
        <strain evidence="3">NRRL Y-1933</strain>
    </source>
</reference>
<dbReference type="Gene3D" id="3.40.50.1110">
    <property type="entry name" value="SGNH hydrolase"/>
    <property type="match status" value="1"/>
</dbReference>
<dbReference type="SUPFAM" id="SSF52266">
    <property type="entry name" value="SGNH hydrolase"/>
    <property type="match status" value="1"/>
</dbReference>
<dbReference type="STRING" id="984485.A0A1E4RU11"/>
<dbReference type="Pfam" id="PF13472">
    <property type="entry name" value="Lipase_GDSL_2"/>
    <property type="match status" value="1"/>
</dbReference>
<keyword evidence="3" id="KW-1185">Reference proteome</keyword>
<proteinExistence type="predicted"/>
<dbReference type="PANTHER" id="PTHR14209">
    <property type="entry name" value="ISOAMYL ACETATE-HYDROLYZING ESTERASE 1"/>
    <property type="match status" value="1"/>
</dbReference>
<dbReference type="InterPro" id="IPR036514">
    <property type="entry name" value="SGNH_hydro_sf"/>
</dbReference>
<accession>A0A1E4RU11</accession>
<evidence type="ECO:0000313" key="2">
    <source>
        <dbReference type="EMBL" id="ODV70555.1"/>
    </source>
</evidence>
<dbReference type="GO" id="GO:0016787">
    <property type="term" value="F:hydrolase activity"/>
    <property type="evidence" value="ECO:0007669"/>
    <property type="project" value="UniProtKB-KW"/>
</dbReference>
<keyword evidence="2" id="KW-0378">Hydrolase</keyword>
<dbReference type="AlphaFoldDB" id="A0A1E4RU11"/>
<name>A0A1E4RU11_9ASCO</name>
<evidence type="ECO:0000313" key="3">
    <source>
        <dbReference type="Proteomes" id="UP000095085"/>
    </source>
</evidence>
<dbReference type="GeneID" id="30992802"/>
<feature type="domain" description="SGNH hydrolase-type esterase" evidence="1">
    <location>
        <begin position="9"/>
        <end position="208"/>
    </location>
</feature>
<dbReference type="InterPro" id="IPR013830">
    <property type="entry name" value="SGNH_hydro"/>
</dbReference>
<dbReference type="InterPro" id="IPR045136">
    <property type="entry name" value="Iah1-like"/>
</dbReference>
<protein>
    <submittedName>
        <fullName evidence="2">SGNH hydrolase</fullName>
    </submittedName>
</protein>
<sequence length="257" mass="29633">MFDEAKFVLFGDSITQFANENFNAGHPNTHFFFQSSLQKDYVRKLDIINRGFSGYNSNHARVILPRILESDPNIKLMTVFFGTNDAVQTIQYVPLDKYAENVSFMIDEIKKKNIKPILIGPGLHQSFSFVAEKLNLSEVPEDNGNNITNKEYSELAKMVAEKHGIPFIDLWQGLRIAGGWSEDQLLKQDIDLGEFLLDNVHLNCNGYKVLYDLLMDSIRKNYPEYSPEEMDFKCQYWRSIDPNNIEGTIFQSYHTPP</sequence>
<gene>
    <name evidence="2" type="ORF">HYPBUDRAFT_103325</name>
</gene>
<dbReference type="OrthoDB" id="671439at2759"/>
<dbReference type="RefSeq" id="XP_020079622.1">
    <property type="nucleotide sequence ID" value="XM_020218252.1"/>
</dbReference>
<organism evidence="2 3">
    <name type="scientific">Hyphopichia burtonii NRRL Y-1933</name>
    <dbReference type="NCBI Taxonomy" id="984485"/>
    <lineage>
        <taxon>Eukaryota</taxon>
        <taxon>Fungi</taxon>
        <taxon>Dikarya</taxon>
        <taxon>Ascomycota</taxon>
        <taxon>Saccharomycotina</taxon>
        <taxon>Pichiomycetes</taxon>
        <taxon>Debaryomycetaceae</taxon>
        <taxon>Hyphopichia</taxon>
    </lineage>
</organism>
<dbReference type="Proteomes" id="UP000095085">
    <property type="component" value="Unassembled WGS sequence"/>
</dbReference>
<dbReference type="EMBL" id="KV454538">
    <property type="protein sequence ID" value="ODV70555.1"/>
    <property type="molecule type" value="Genomic_DNA"/>
</dbReference>
<dbReference type="CDD" id="cd01838">
    <property type="entry name" value="Isoamyl_acetate_hydrolase_like"/>
    <property type="match status" value="1"/>
</dbReference>